<dbReference type="InterPro" id="IPR021279">
    <property type="entry name" value="DUF2721"/>
</dbReference>
<keyword evidence="1" id="KW-0812">Transmembrane</keyword>
<gene>
    <name evidence="2" type="ORF">D3870_13405</name>
</gene>
<feature type="transmembrane region" description="Helical" evidence="1">
    <location>
        <begin position="88"/>
        <end position="109"/>
    </location>
</feature>
<feature type="transmembrane region" description="Helical" evidence="1">
    <location>
        <begin position="12"/>
        <end position="31"/>
    </location>
</feature>
<organism evidence="2 3">
    <name type="scientific">Noviherbaspirillum cavernae</name>
    <dbReference type="NCBI Taxonomy" id="2320862"/>
    <lineage>
        <taxon>Bacteria</taxon>
        <taxon>Pseudomonadati</taxon>
        <taxon>Pseudomonadota</taxon>
        <taxon>Betaproteobacteria</taxon>
        <taxon>Burkholderiales</taxon>
        <taxon>Oxalobacteraceae</taxon>
        <taxon>Noviherbaspirillum</taxon>
    </lineage>
</organism>
<dbReference type="AlphaFoldDB" id="A0A418X6R2"/>
<dbReference type="Pfam" id="PF11026">
    <property type="entry name" value="DUF2721"/>
    <property type="match status" value="1"/>
</dbReference>
<evidence type="ECO:0000256" key="1">
    <source>
        <dbReference type="SAM" id="Phobius"/>
    </source>
</evidence>
<sequence>MNLTTPALLFPAISLLLLAYTNRFLVLAQLIRHLHSQHRDNLPDVVVRQIDNLRIRITLMRRMQTMGVSSFLLCALSMFLVFIDMIEIAQYIFGLSILLLVISLLLSLYEILISTKAIEIELEMVEQDLQKRL</sequence>
<dbReference type="EMBL" id="QYUN01000002">
    <property type="protein sequence ID" value="RJG08066.1"/>
    <property type="molecule type" value="Genomic_DNA"/>
</dbReference>
<keyword evidence="1" id="KW-0472">Membrane</keyword>
<dbReference type="OrthoDB" id="9813525at2"/>
<comment type="caution">
    <text evidence="2">The sequence shown here is derived from an EMBL/GenBank/DDBJ whole genome shotgun (WGS) entry which is preliminary data.</text>
</comment>
<accession>A0A418X6R2</accession>
<dbReference type="Proteomes" id="UP000285190">
    <property type="component" value="Unassembled WGS sequence"/>
</dbReference>
<feature type="transmembrane region" description="Helical" evidence="1">
    <location>
        <begin position="63"/>
        <end position="82"/>
    </location>
</feature>
<keyword evidence="1" id="KW-1133">Transmembrane helix</keyword>
<keyword evidence="3" id="KW-1185">Reference proteome</keyword>
<proteinExistence type="predicted"/>
<evidence type="ECO:0000313" key="3">
    <source>
        <dbReference type="Proteomes" id="UP000285190"/>
    </source>
</evidence>
<protein>
    <submittedName>
        <fullName evidence="2">DUF2721 domain-containing protein</fullName>
    </submittedName>
</protein>
<name>A0A418X6R2_9BURK</name>
<reference evidence="2 3" key="1">
    <citation type="submission" date="2018-09" db="EMBL/GenBank/DDBJ databases">
        <authorList>
            <person name="Zhu H."/>
        </authorList>
    </citation>
    <scope>NUCLEOTIDE SEQUENCE [LARGE SCALE GENOMIC DNA]</scope>
    <source>
        <strain evidence="2 3">K2R10-39</strain>
    </source>
</reference>
<evidence type="ECO:0000313" key="2">
    <source>
        <dbReference type="EMBL" id="RJG08066.1"/>
    </source>
</evidence>